<feature type="coiled-coil region" evidence="1">
    <location>
        <begin position="36"/>
        <end position="63"/>
    </location>
</feature>
<protein>
    <submittedName>
        <fullName evidence="2">Uncharacterized protein</fullName>
    </submittedName>
</protein>
<organism evidence="2">
    <name type="scientific">Podoviridae sp. ctlMy11</name>
    <dbReference type="NCBI Taxonomy" id="2827746"/>
    <lineage>
        <taxon>Viruses</taxon>
        <taxon>Duplodnaviria</taxon>
        <taxon>Heunggongvirae</taxon>
        <taxon>Uroviricota</taxon>
        <taxon>Caudoviricetes</taxon>
    </lineage>
</organism>
<name>A0A8S5TCJ4_9CAUD</name>
<proteinExistence type="predicted"/>
<sequence>MNSVFNLASHNFNQLADDELLSWLHSEGLANMPPIIRTLADRLEAVQQDVAYAQEETEEVNEKFKKLDKDTIEGLKKLDDKLGHFASDLEKVSSAILESQGKILVEGDLLVDSDELDDECPDDQLVIPRKELDAIRAQVDKISHAISNLETGDFFPDRPSI</sequence>
<evidence type="ECO:0000313" key="2">
    <source>
        <dbReference type="EMBL" id="DAF60982.1"/>
    </source>
</evidence>
<dbReference type="EMBL" id="BK032800">
    <property type="protein sequence ID" value="DAF60982.1"/>
    <property type="molecule type" value="Genomic_DNA"/>
</dbReference>
<evidence type="ECO:0000256" key="1">
    <source>
        <dbReference type="SAM" id="Coils"/>
    </source>
</evidence>
<keyword evidence="1" id="KW-0175">Coiled coil</keyword>
<accession>A0A8S5TCJ4</accession>
<reference evidence="2" key="1">
    <citation type="journal article" date="2021" name="Proc. Natl. Acad. Sci. U.S.A.">
        <title>A Catalog of Tens of Thousands of Viruses from Human Metagenomes Reveals Hidden Associations with Chronic Diseases.</title>
        <authorList>
            <person name="Tisza M.J."/>
            <person name="Buck C.B."/>
        </authorList>
    </citation>
    <scope>NUCLEOTIDE SEQUENCE</scope>
    <source>
        <strain evidence="2">CtlMy11</strain>
    </source>
</reference>